<evidence type="ECO:0000259" key="3">
    <source>
        <dbReference type="PROSITE" id="PS50106"/>
    </source>
</evidence>
<protein>
    <submittedName>
        <fullName evidence="4">Serine protease</fullName>
    </submittedName>
</protein>
<dbReference type="PRINTS" id="PR00834">
    <property type="entry name" value="PROTEASES2C"/>
</dbReference>
<evidence type="ECO:0000313" key="5">
    <source>
        <dbReference type="Proteomes" id="UP000181898"/>
    </source>
</evidence>
<dbReference type="EMBL" id="CP018155">
    <property type="protein sequence ID" value="APG64117.1"/>
    <property type="molecule type" value="Genomic_DNA"/>
</dbReference>
<feature type="domain" description="PDZ" evidence="3">
    <location>
        <begin position="269"/>
        <end position="353"/>
    </location>
</feature>
<dbReference type="PANTHER" id="PTHR43343">
    <property type="entry name" value="PEPTIDASE S12"/>
    <property type="match status" value="1"/>
</dbReference>
<dbReference type="RefSeq" id="WP_072554441.1">
    <property type="nucleotide sequence ID" value="NZ_CP018155.1"/>
</dbReference>
<dbReference type="Gene3D" id="2.40.10.120">
    <property type="match status" value="1"/>
</dbReference>
<keyword evidence="1 4" id="KW-0645">Protease</keyword>
<evidence type="ECO:0000256" key="1">
    <source>
        <dbReference type="ARBA" id="ARBA00022670"/>
    </source>
</evidence>
<dbReference type="AlphaFoldDB" id="A0A1L3JG57"/>
<accession>A0A1L3JG57</accession>
<dbReference type="Pfam" id="PF13365">
    <property type="entry name" value="Trypsin_2"/>
    <property type="match status" value="1"/>
</dbReference>
<dbReference type="PROSITE" id="PS50106">
    <property type="entry name" value="PDZ"/>
    <property type="match status" value="1"/>
</dbReference>
<gene>
    <name evidence="4" type="ORF">LPB136_01485</name>
</gene>
<proteinExistence type="predicted"/>
<dbReference type="InterPro" id="IPR036034">
    <property type="entry name" value="PDZ_sf"/>
</dbReference>
<dbReference type="SMART" id="SM00228">
    <property type="entry name" value="PDZ"/>
    <property type="match status" value="1"/>
</dbReference>
<name>A0A1L3JG57_9FLAO</name>
<dbReference type="SUPFAM" id="SSF50494">
    <property type="entry name" value="Trypsin-like serine proteases"/>
    <property type="match status" value="1"/>
</dbReference>
<sequence>MRKVFGIIGAAILGGIVTLGGYKLIIEKPQVVVEQTTTPNMQMVNANYSPEVINTSSAPTDFTEAAEKTVHAVVHVKNTNTKSSVNSLSDLFYGGVPRAQVGTGSGVIISPDGYIVSNNHVIANANDLEITLNNKKKYKAALIATDEKNDIALLKIDAGFDLPYIPFANSDNVKIGEWVLAVGNPYNLNSTVTAGIVSAKGRDLEGNRNIDAFIQTDAAVNPGNSGGALVNIRGELIGINTAITSKTGSFIGYSFAVPSNIARKVVDDLLEFGNVQEAILGINVDGSPSTNDIEGVKIASVTEDGGAKSAGIIEGDVIVKVNNVKISKFSELTGQLKAKRPGDFVEITIDRNGSELKKQVKLSKKDTYYSQGFGVQLKDLTEKEKKEKGISYGAKIVDASNSKGFTYFNVGKGYVLTKINNIKVNSASEAVSILDKYTGNQHFYLETINPKGELERYRF</sequence>
<dbReference type="GO" id="GO:0004252">
    <property type="term" value="F:serine-type endopeptidase activity"/>
    <property type="evidence" value="ECO:0007669"/>
    <property type="project" value="InterPro"/>
</dbReference>
<organism evidence="4 5">
    <name type="scientific">Tenacibaculum todarodis</name>
    <dbReference type="NCBI Taxonomy" id="1850252"/>
    <lineage>
        <taxon>Bacteria</taxon>
        <taxon>Pseudomonadati</taxon>
        <taxon>Bacteroidota</taxon>
        <taxon>Flavobacteriia</taxon>
        <taxon>Flavobacteriales</taxon>
        <taxon>Flavobacteriaceae</taxon>
        <taxon>Tenacibaculum</taxon>
    </lineage>
</organism>
<dbReference type="InterPro" id="IPR001940">
    <property type="entry name" value="Peptidase_S1C"/>
</dbReference>
<reference evidence="4 5" key="1">
    <citation type="submission" date="2016-11" db="EMBL/GenBank/DDBJ databases">
        <title>Tenacibaculum sp. LPB0136, isolated from marine environment.</title>
        <authorList>
            <person name="Kim E."/>
            <person name="Yi H."/>
        </authorList>
    </citation>
    <scope>NUCLEOTIDE SEQUENCE [LARGE SCALE GENOMIC DNA]</scope>
    <source>
        <strain evidence="4 5">LPB0136</strain>
    </source>
</reference>
<dbReference type="KEGG" id="ten:LPB136_01485"/>
<dbReference type="Proteomes" id="UP000181898">
    <property type="component" value="Chromosome"/>
</dbReference>
<dbReference type="SUPFAM" id="SSF50156">
    <property type="entry name" value="PDZ domain-like"/>
    <property type="match status" value="1"/>
</dbReference>
<dbReference type="InterPro" id="IPR001478">
    <property type="entry name" value="PDZ"/>
</dbReference>
<dbReference type="InterPro" id="IPR051201">
    <property type="entry name" value="Chloro_Bact_Ser_Proteases"/>
</dbReference>
<evidence type="ECO:0000256" key="2">
    <source>
        <dbReference type="ARBA" id="ARBA00022801"/>
    </source>
</evidence>
<dbReference type="GO" id="GO:0006508">
    <property type="term" value="P:proteolysis"/>
    <property type="evidence" value="ECO:0007669"/>
    <property type="project" value="UniProtKB-KW"/>
</dbReference>
<dbReference type="Gene3D" id="2.30.42.10">
    <property type="match status" value="1"/>
</dbReference>
<keyword evidence="2" id="KW-0378">Hydrolase</keyword>
<dbReference type="STRING" id="1850252.LPB136_01485"/>
<dbReference type="PANTHER" id="PTHR43343:SF3">
    <property type="entry name" value="PROTEASE DO-LIKE 8, CHLOROPLASTIC"/>
    <property type="match status" value="1"/>
</dbReference>
<evidence type="ECO:0000313" key="4">
    <source>
        <dbReference type="EMBL" id="APG64117.1"/>
    </source>
</evidence>
<keyword evidence="5" id="KW-1185">Reference proteome</keyword>
<dbReference type="OrthoDB" id="9758917at2"/>
<dbReference type="Pfam" id="PF13180">
    <property type="entry name" value="PDZ_2"/>
    <property type="match status" value="1"/>
</dbReference>
<dbReference type="InterPro" id="IPR009003">
    <property type="entry name" value="Peptidase_S1_PA"/>
</dbReference>